<name>A0ABP9NRM6_9PSEU</name>
<dbReference type="Proteomes" id="UP001500804">
    <property type="component" value="Unassembled WGS sequence"/>
</dbReference>
<evidence type="ECO:0000313" key="2">
    <source>
        <dbReference type="Proteomes" id="UP001500804"/>
    </source>
</evidence>
<organism evidence="1 2">
    <name type="scientific">Pseudonocardia adelaidensis</name>
    <dbReference type="NCBI Taxonomy" id="648754"/>
    <lineage>
        <taxon>Bacteria</taxon>
        <taxon>Bacillati</taxon>
        <taxon>Actinomycetota</taxon>
        <taxon>Actinomycetes</taxon>
        <taxon>Pseudonocardiales</taxon>
        <taxon>Pseudonocardiaceae</taxon>
        <taxon>Pseudonocardia</taxon>
    </lineage>
</organism>
<reference evidence="2" key="1">
    <citation type="journal article" date="2019" name="Int. J. Syst. Evol. Microbiol.">
        <title>The Global Catalogue of Microorganisms (GCM) 10K type strain sequencing project: providing services to taxonomists for standard genome sequencing and annotation.</title>
        <authorList>
            <consortium name="The Broad Institute Genomics Platform"/>
            <consortium name="The Broad Institute Genome Sequencing Center for Infectious Disease"/>
            <person name="Wu L."/>
            <person name="Ma J."/>
        </authorList>
    </citation>
    <scope>NUCLEOTIDE SEQUENCE [LARGE SCALE GENOMIC DNA]</scope>
    <source>
        <strain evidence="2">JCM 18302</strain>
    </source>
</reference>
<dbReference type="EMBL" id="BAABJO010000025">
    <property type="protein sequence ID" value="GAA5132418.1"/>
    <property type="molecule type" value="Genomic_DNA"/>
</dbReference>
<sequence>MSRRRWRHRCHAKRTDGEPCGGWSISGGFVCTSHGGSSPAVRRAAAVRLAEDSLRRQFRAAQARLERERLAWLAARIVFAAEQLGEDPRRLAREARPWIAGGVLPPFDIDEWPPGLRAEDEPRLRVDRRYGRRPRAAS</sequence>
<dbReference type="RefSeq" id="WP_345608961.1">
    <property type="nucleotide sequence ID" value="NZ_BAABJO010000025.1"/>
</dbReference>
<accession>A0ABP9NRM6</accession>
<evidence type="ECO:0000313" key="1">
    <source>
        <dbReference type="EMBL" id="GAA5132418.1"/>
    </source>
</evidence>
<gene>
    <name evidence="1" type="ORF">GCM10023320_56970</name>
</gene>
<protein>
    <submittedName>
        <fullName evidence="1">Uncharacterized protein</fullName>
    </submittedName>
</protein>
<proteinExistence type="predicted"/>
<comment type="caution">
    <text evidence="1">The sequence shown here is derived from an EMBL/GenBank/DDBJ whole genome shotgun (WGS) entry which is preliminary data.</text>
</comment>
<keyword evidence="2" id="KW-1185">Reference proteome</keyword>